<dbReference type="Proteomes" id="UP000625316">
    <property type="component" value="Unassembled WGS sequence"/>
</dbReference>
<comment type="caution">
    <text evidence="4">The sequence shown here is derived from an EMBL/GenBank/DDBJ whole genome shotgun (WGS) entry which is preliminary data.</text>
</comment>
<protein>
    <recommendedName>
        <fullName evidence="6">Phycobilisome protein</fullName>
    </recommendedName>
</protein>
<evidence type="ECO:0000256" key="2">
    <source>
        <dbReference type="ARBA" id="ARBA00022991"/>
    </source>
</evidence>
<dbReference type="SUPFAM" id="SSF46458">
    <property type="entry name" value="Globin-like"/>
    <property type="match status" value="1"/>
</dbReference>
<dbReference type="EMBL" id="JADEXQ010000009">
    <property type="protein sequence ID" value="MBE9028979.1"/>
    <property type="molecule type" value="Genomic_DNA"/>
</dbReference>
<evidence type="ECO:0000256" key="1">
    <source>
        <dbReference type="ARBA" id="ARBA00008182"/>
    </source>
</evidence>
<sequence length="169" mass="19134">MHPTFAGVFDDAEKRYLPTDSLKEIHRYVKSVPLRINLYRMLRDNEVKIMQVVADRLVADFETTETAATIERSLQNGLLLMRHCAMAMLMDNSQQLEPQLLNWLRESMQIHGTETVDASLYGYLRQVLAKVLNPQQLPLIDGLLTQAQGYLAGTETTQTTASPQTAVNQ</sequence>
<evidence type="ECO:0000256" key="3">
    <source>
        <dbReference type="ARBA" id="ARBA00023307"/>
    </source>
</evidence>
<dbReference type="Pfam" id="PF00502">
    <property type="entry name" value="Phycobilisome"/>
    <property type="match status" value="1"/>
</dbReference>
<organism evidence="4 5">
    <name type="scientific">Romeriopsis navalis LEGE 11480</name>
    <dbReference type="NCBI Taxonomy" id="2777977"/>
    <lineage>
        <taxon>Bacteria</taxon>
        <taxon>Bacillati</taxon>
        <taxon>Cyanobacteriota</taxon>
        <taxon>Cyanophyceae</taxon>
        <taxon>Leptolyngbyales</taxon>
        <taxon>Leptolyngbyaceae</taxon>
        <taxon>Romeriopsis</taxon>
        <taxon>Romeriopsis navalis</taxon>
    </lineage>
</organism>
<evidence type="ECO:0008006" key="6">
    <source>
        <dbReference type="Google" id="ProtNLM"/>
    </source>
</evidence>
<dbReference type="InterPro" id="IPR038719">
    <property type="entry name" value="Phycobilisome_asu/bsu_sf"/>
</dbReference>
<dbReference type="InterPro" id="IPR012128">
    <property type="entry name" value="Phycobilisome_asu/bsu"/>
</dbReference>
<accession>A0A928VN19</accession>
<gene>
    <name evidence="4" type="ORF">IQ266_04275</name>
</gene>
<dbReference type="GO" id="GO:0030089">
    <property type="term" value="C:phycobilisome"/>
    <property type="evidence" value="ECO:0007669"/>
    <property type="project" value="InterPro"/>
</dbReference>
<dbReference type="RefSeq" id="WP_264323800.1">
    <property type="nucleotide sequence ID" value="NZ_JADEXQ010000009.1"/>
</dbReference>
<evidence type="ECO:0000313" key="5">
    <source>
        <dbReference type="Proteomes" id="UP000625316"/>
    </source>
</evidence>
<dbReference type="AlphaFoldDB" id="A0A928VN19"/>
<dbReference type="InterPro" id="IPR009050">
    <property type="entry name" value="Globin-like_sf"/>
</dbReference>
<dbReference type="GO" id="GO:0015979">
    <property type="term" value="P:photosynthesis"/>
    <property type="evidence" value="ECO:0007669"/>
    <property type="project" value="InterPro"/>
</dbReference>
<reference evidence="4" key="1">
    <citation type="submission" date="2020-10" db="EMBL/GenBank/DDBJ databases">
        <authorList>
            <person name="Castelo-Branco R."/>
            <person name="Eusebio N."/>
            <person name="Adriana R."/>
            <person name="Vieira A."/>
            <person name="Brugerolle De Fraissinette N."/>
            <person name="Rezende De Castro R."/>
            <person name="Schneider M.P."/>
            <person name="Vasconcelos V."/>
            <person name="Leao P.N."/>
        </authorList>
    </citation>
    <scope>NUCLEOTIDE SEQUENCE</scope>
    <source>
        <strain evidence="4">LEGE 11480</strain>
    </source>
</reference>
<keyword evidence="2" id="KW-0157">Chromophore</keyword>
<comment type="similarity">
    <text evidence="1">Belongs to the phycobiliprotein family.</text>
</comment>
<keyword evidence="5" id="KW-1185">Reference proteome</keyword>
<proteinExistence type="inferred from homology"/>
<name>A0A928VN19_9CYAN</name>
<evidence type="ECO:0000313" key="4">
    <source>
        <dbReference type="EMBL" id="MBE9028979.1"/>
    </source>
</evidence>
<keyword evidence="3" id="KW-0089">Bile pigment</keyword>
<dbReference type="Gene3D" id="1.10.490.20">
    <property type="entry name" value="Phycocyanins"/>
    <property type="match status" value="1"/>
</dbReference>